<dbReference type="SMART" id="SM00393">
    <property type="entry name" value="R3H"/>
    <property type="match status" value="1"/>
</dbReference>
<feature type="region of interest" description="Disordered" evidence="2">
    <location>
        <begin position="261"/>
        <end position="298"/>
    </location>
</feature>
<dbReference type="InterPro" id="IPR051937">
    <property type="entry name" value="R3H_domain_containing"/>
</dbReference>
<evidence type="ECO:0000313" key="5">
    <source>
        <dbReference type="Proteomes" id="UP000054304"/>
    </source>
</evidence>
<proteinExistence type="predicted"/>
<dbReference type="AlphaFoldDB" id="A0A0C7N7R5"/>
<dbReference type="Pfam" id="PF01424">
    <property type="entry name" value="R3H"/>
    <property type="match status" value="1"/>
</dbReference>
<keyword evidence="5" id="KW-1185">Reference proteome</keyword>
<dbReference type="PROSITE" id="PS51061">
    <property type="entry name" value="R3H"/>
    <property type="match status" value="1"/>
</dbReference>
<sequence length="298" mass="33585">MGGVHLTKAMSVALFERSHDRQFVVDLENTLVTFMSDPGHSSYQLGPMNSYYRLLAHQLADYHGLKHALAKNNDTCVVFSKGEESFARDLDRILLQNVDPKDVTCLDPVREPNGSRNSRSGWIQGSGTHNTGNVVRVVPGHVPPSDSGPATPQKSRFPAIDDDDDSPQPHRFETSRYSFEQQAEKPRQKQRRFHKRSHSLATPLPPPPPAPVYYQPPFTLPVPYMMYNPYPMMYIPPEQQFPPYYQNPNAFHMNHYATFGPGIEPPQTLESSRSDSSVFSGRKSESTTDNGGQVEKTR</sequence>
<dbReference type="Gene3D" id="3.30.1370.50">
    <property type="entry name" value="R3H-like domain"/>
    <property type="match status" value="1"/>
</dbReference>
<feature type="domain" description="R3H" evidence="3">
    <location>
        <begin position="21"/>
        <end position="84"/>
    </location>
</feature>
<accession>A0A0C7N7R5</accession>
<dbReference type="Proteomes" id="UP000054304">
    <property type="component" value="Unassembled WGS sequence"/>
</dbReference>
<organism evidence="4 5">
    <name type="scientific">Lachancea lanzarotensis</name>
    <dbReference type="NCBI Taxonomy" id="1245769"/>
    <lineage>
        <taxon>Eukaryota</taxon>
        <taxon>Fungi</taxon>
        <taxon>Dikarya</taxon>
        <taxon>Ascomycota</taxon>
        <taxon>Saccharomycotina</taxon>
        <taxon>Saccharomycetes</taxon>
        <taxon>Saccharomycetales</taxon>
        <taxon>Saccharomycetaceae</taxon>
        <taxon>Lachancea</taxon>
    </lineage>
</organism>
<evidence type="ECO:0000259" key="3">
    <source>
        <dbReference type="PROSITE" id="PS51061"/>
    </source>
</evidence>
<dbReference type="HOGENOM" id="CLU_934043_0_0_1"/>
<dbReference type="InterPro" id="IPR001374">
    <property type="entry name" value="R3H_dom"/>
</dbReference>
<dbReference type="GeneID" id="34686006"/>
<dbReference type="PANTHER" id="PTHR15672:SF8">
    <property type="entry name" value="PROTEIN ENCORE"/>
    <property type="match status" value="1"/>
</dbReference>
<dbReference type="EMBL" id="LN736364">
    <property type="protein sequence ID" value="CEP62537.1"/>
    <property type="molecule type" value="Genomic_DNA"/>
</dbReference>
<protein>
    <submittedName>
        <fullName evidence="4">LALA0S05e07844g1_1</fullName>
    </submittedName>
</protein>
<feature type="compositionally biased region" description="Polar residues" evidence="2">
    <location>
        <begin position="114"/>
        <end position="133"/>
    </location>
</feature>
<dbReference type="RefSeq" id="XP_022628762.1">
    <property type="nucleotide sequence ID" value="XM_022772438.1"/>
</dbReference>
<dbReference type="CDD" id="cd02642">
    <property type="entry name" value="R3H_encore_like"/>
    <property type="match status" value="1"/>
</dbReference>
<dbReference type="OrthoDB" id="278430at2759"/>
<keyword evidence="1" id="KW-0597">Phosphoprotein</keyword>
<dbReference type="InterPro" id="IPR036867">
    <property type="entry name" value="R3H_dom_sf"/>
</dbReference>
<dbReference type="PANTHER" id="PTHR15672">
    <property type="entry name" value="CAMP-REGULATED PHOSPHOPROTEIN 21 RELATED R3H DOMAIN CONTAINING PROTEIN"/>
    <property type="match status" value="1"/>
</dbReference>
<dbReference type="STRING" id="1245769.A0A0C7N7R5"/>
<name>A0A0C7N7R5_9SACH</name>
<gene>
    <name evidence="4" type="ORF">LALA0_S05e07844g</name>
</gene>
<evidence type="ECO:0000256" key="2">
    <source>
        <dbReference type="SAM" id="MobiDB-lite"/>
    </source>
</evidence>
<reference evidence="4 5" key="1">
    <citation type="submission" date="2014-12" db="EMBL/GenBank/DDBJ databases">
        <authorList>
            <person name="Neuveglise Cecile"/>
        </authorList>
    </citation>
    <scope>NUCLEOTIDE SEQUENCE [LARGE SCALE GENOMIC DNA]</scope>
    <source>
        <strain evidence="4 5">CBS 12615</strain>
    </source>
</reference>
<dbReference type="SUPFAM" id="SSF82708">
    <property type="entry name" value="R3H domain"/>
    <property type="match status" value="1"/>
</dbReference>
<dbReference type="GO" id="GO:0006012">
    <property type="term" value="P:galactose metabolic process"/>
    <property type="evidence" value="ECO:0007669"/>
    <property type="project" value="TreeGrafter"/>
</dbReference>
<feature type="compositionally biased region" description="Basic residues" evidence="2">
    <location>
        <begin position="188"/>
        <end position="198"/>
    </location>
</feature>
<evidence type="ECO:0000256" key="1">
    <source>
        <dbReference type="ARBA" id="ARBA00022553"/>
    </source>
</evidence>
<dbReference type="GO" id="GO:0003676">
    <property type="term" value="F:nucleic acid binding"/>
    <property type="evidence" value="ECO:0007669"/>
    <property type="project" value="UniProtKB-UniRule"/>
</dbReference>
<evidence type="ECO:0000313" key="4">
    <source>
        <dbReference type="EMBL" id="CEP62537.1"/>
    </source>
</evidence>
<feature type="region of interest" description="Disordered" evidence="2">
    <location>
        <begin position="103"/>
        <end position="210"/>
    </location>
</feature>